<dbReference type="EMBL" id="CALTRL010001177">
    <property type="protein sequence ID" value="CAH7671400.1"/>
    <property type="molecule type" value="Genomic_DNA"/>
</dbReference>
<feature type="active site" evidence="9">
    <location>
        <position position="272"/>
    </location>
</feature>
<dbReference type="Proteomes" id="UP001153365">
    <property type="component" value="Unassembled WGS sequence"/>
</dbReference>
<sequence>MTTTTTTTFKSIKPYSQDNLKVSEIHTLYVEQSGNPDGKPVVFIHGGPGGGCSEEDRRFFDPKDYRMILFDQRGSGKSTPPSCLEENTTWHLTEDIEKIRTHLKIEKWVVFGGSWGSTLSLAYAQSYPDRVKALILRGIFALRKEELEFFYQGPGTSFIFPEYWEEYVSIIPEEERKDMISAYYKRLTSDDPIVRSKAAKNWSVWECSTSRLMIDQDYIKKANESDFSDKFARIECHYFINKGWMRDGQILEKSEIDKIRNIPAVIVQGRYDCVCPAKTAWDLHKVWPEADFKIISDAGHSAKETGIEAELIKALNNFKNL</sequence>
<keyword evidence="6 8" id="KW-0645">Protease</keyword>
<dbReference type="NCBIfam" id="TIGR01249">
    <property type="entry name" value="pro_imino_pep_1"/>
    <property type="match status" value="1"/>
</dbReference>
<gene>
    <name evidence="12" type="ORF">PPACK8108_LOCUS6174</name>
</gene>
<comment type="catalytic activity">
    <reaction evidence="1 8 10">
        <text>Release of N-terminal proline from a peptide.</text>
        <dbReference type="EC" id="3.4.11.5"/>
    </reaction>
</comment>
<dbReference type="SUPFAM" id="SSF53474">
    <property type="entry name" value="alpha/beta-Hydrolases"/>
    <property type="match status" value="1"/>
</dbReference>
<evidence type="ECO:0000259" key="11">
    <source>
        <dbReference type="Pfam" id="PF00561"/>
    </source>
</evidence>
<organism evidence="12 13">
    <name type="scientific">Phakopsora pachyrhizi</name>
    <name type="common">Asian soybean rust disease fungus</name>
    <dbReference type="NCBI Taxonomy" id="170000"/>
    <lineage>
        <taxon>Eukaryota</taxon>
        <taxon>Fungi</taxon>
        <taxon>Dikarya</taxon>
        <taxon>Basidiomycota</taxon>
        <taxon>Pucciniomycotina</taxon>
        <taxon>Pucciniomycetes</taxon>
        <taxon>Pucciniales</taxon>
        <taxon>Phakopsoraceae</taxon>
        <taxon>Phakopsora</taxon>
    </lineage>
</organism>
<dbReference type="EC" id="3.4.11.5" evidence="8 10"/>
<name>A0AAV0AQD8_PHAPC</name>
<keyword evidence="7 8" id="KW-0378">Hydrolase</keyword>
<keyword evidence="13" id="KW-1185">Reference proteome</keyword>
<dbReference type="InterPro" id="IPR002410">
    <property type="entry name" value="Peptidase_S33"/>
</dbReference>
<evidence type="ECO:0000256" key="9">
    <source>
        <dbReference type="PIRSR" id="PIRSR006431-1"/>
    </source>
</evidence>
<dbReference type="GO" id="GO:0006508">
    <property type="term" value="P:proteolysis"/>
    <property type="evidence" value="ECO:0007669"/>
    <property type="project" value="UniProtKB-KW"/>
</dbReference>
<evidence type="ECO:0000256" key="4">
    <source>
        <dbReference type="ARBA" id="ARBA00022438"/>
    </source>
</evidence>
<dbReference type="Pfam" id="PF00561">
    <property type="entry name" value="Abhydrolase_1"/>
    <property type="match status" value="1"/>
</dbReference>
<dbReference type="PANTHER" id="PTHR43722">
    <property type="entry name" value="PROLINE IMINOPEPTIDASE"/>
    <property type="match status" value="1"/>
</dbReference>
<protein>
    <recommendedName>
        <fullName evidence="8 10">Proline iminopeptidase</fullName>
        <shortName evidence="8">PIP</shortName>
        <ecNumber evidence="8 10">3.4.11.5</ecNumber>
    </recommendedName>
    <alternativeName>
        <fullName evidence="8">Prolyl aminopeptidase</fullName>
    </alternativeName>
</protein>
<comment type="similarity">
    <text evidence="3 8 10">Belongs to the peptidase S33 family.</text>
</comment>
<feature type="domain" description="AB hydrolase-1" evidence="11">
    <location>
        <begin position="39"/>
        <end position="305"/>
    </location>
</feature>
<dbReference type="GO" id="GO:0004177">
    <property type="term" value="F:aminopeptidase activity"/>
    <property type="evidence" value="ECO:0007669"/>
    <property type="project" value="UniProtKB-UniRule"/>
</dbReference>
<dbReference type="PANTHER" id="PTHR43722:SF1">
    <property type="entry name" value="PROLINE IMINOPEPTIDASE"/>
    <property type="match status" value="1"/>
</dbReference>
<evidence type="ECO:0000313" key="12">
    <source>
        <dbReference type="EMBL" id="CAH7671400.1"/>
    </source>
</evidence>
<keyword evidence="4 8" id="KW-0031">Aminopeptidase</keyword>
<proteinExistence type="inferred from homology"/>
<dbReference type="InterPro" id="IPR029058">
    <property type="entry name" value="AB_hydrolase_fold"/>
</dbReference>
<dbReference type="PRINTS" id="PR00793">
    <property type="entry name" value="PROAMNOPTASE"/>
</dbReference>
<evidence type="ECO:0000256" key="3">
    <source>
        <dbReference type="ARBA" id="ARBA00010088"/>
    </source>
</evidence>
<dbReference type="InterPro" id="IPR005944">
    <property type="entry name" value="Pro_iminopeptidase"/>
</dbReference>
<evidence type="ECO:0000256" key="1">
    <source>
        <dbReference type="ARBA" id="ARBA00001585"/>
    </source>
</evidence>
<dbReference type="InterPro" id="IPR000073">
    <property type="entry name" value="AB_hydrolase_1"/>
</dbReference>
<evidence type="ECO:0000313" key="13">
    <source>
        <dbReference type="Proteomes" id="UP001153365"/>
    </source>
</evidence>
<reference evidence="12" key="1">
    <citation type="submission" date="2022-06" db="EMBL/GenBank/DDBJ databases">
        <authorList>
            <consortium name="SYNGENTA / RWTH Aachen University"/>
        </authorList>
    </citation>
    <scope>NUCLEOTIDE SEQUENCE</scope>
</reference>
<feature type="active site" description="Proton donor" evidence="9">
    <location>
        <position position="300"/>
    </location>
</feature>
<dbReference type="GO" id="GO:0005737">
    <property type="term" value="C:cytoplasm"/>
    <property type="evidence" value="ECO:0007669"/>
    <property type="project" value="UniProtKB-SubCell"/>
</dbReference>
<evidence type="ECO:0000256" key="7">
    <source>
        <dbReference type="ARBA" id="ARBA00022801"/>
    </source>
</evidence>
<comment type="subcellular location">
    <subcellularLocation>
        <location evidence="2 8">Cytoplasm</location>
    </subcellularLocation>
</comment>
<keyword evidence="5 8" id="KW-0963">Cytoplasm</keyword>
<evidence type="ECO:0000256" key="5">
    <source>
        <dbReference type="ARBA" id="ARBA00022490"/>
    </source>
</evidence>
<feature type="active site" description="Nucleophile" evidence="9">
    <location>
        <position position="114"/>
    </location>
</feature>
<dbReference type="Gene3D" id="3.40.50.1820">
    <property type="entry name" value="alpha/beta hydrolase"/>
    <property type="match status" value="1"/>
</dbReference>
<accession>A0AAV0AQD8</accession>
<comment type="caution">
    <text evidence="12">The sequence shown here is derived from an EMBL/GenBank/DDBJ whole genome shotgun (WGS) entry which is preliminary data.</text>
</comment>
<evidence type="ECO:0000256" key="6">
    <source>
        <dbReference type="ARBA" id="ARBA00022670"/>
    </source>
</evidence>
<evidence type="ECO:0000256" key="2">
    <source>
        <dbReference type="ARBA" id="ARBA00004496"/>
    </source>
</evidence>
<evidence type="ECO:0000256" key="10">
    <source>
        <dbReference type="RuleBase" id="RU003421"/>
    </source>
</evidence>
<dbReference type="PRINTS" id="PR00111">
    <property type="entry name" value="ABHYDROLASE"/>
</dbReference>
<evidence type="ECO:0000256" key="8">
    <source>
        <dbReference type="PIRNR" id="PIRNR006431"/>
    </source>
</evidence>
<dbReference type="AlphaFoldDB" id="A0AAV0AQD8"/>
<dbReference type="PIRSF" id="PIRSF006431">
    <property type="entry name" value="Pept_S33"/>
    <property type="match status" value="1"/>
</dbReference>